<proteinExistence type="predicted"/>
<dbReference type="AlphaFoldDB" id="A0A9Q1IVJ5"/>
<reference evidence="4" key="1">
    <citation type="journal article" date="2023" name="Science">
        <title>Genome structures resolve the early diversification of teleost fishes.</title>
        <authorList>
            <person name="Parey E."/>
            <person name="Louis A."/>
            <person name="Montfort J."/>
            <person name="Bouchez O."/>
            <person name="Roques C."/>
            <person name="Iampietro C."/>
            <person name="Lluch J."/>
            <person name="Castinel A."/>
            <person name="Donnadieu C."/>
            <person name="Desvignes T."/>
            <person name="Floi Bucao C."/>
            <person name="Jouanno E."/>
            <person name="Wen M."/>
            <person name="Mejri S."/>
            <person name="Dirks R."/>
            <person name="Jansen H."/>
            <person name="Henkel C."/>
            <person name="Chen W.J."/>
            <person name="Zahm M."/>
            <person name="Cabau C."/>
            <person name="Klopp C."/>
            <person name="Thompson A.W."/>
            <person name="Robinson-Rechavi M."/>
            <person name="Braasch I."/>
            <person name="Lecointre G."/>
            <person name="Bobe J."/>
            <person name="Postlethwait J.H."/>
            <person name="Berthelot C."/>
            <person name="Roest Crollius H."/>
            <person name="Guiguen Y."/>
        </authorList>
    </citation>
    <scope>NUCLEOTIDE SEQUENCE</scope>
    <source>
        <strain evidence="4">WJC10195</strain>
    </source>
</reference>
<dbReference type="Gene3D" id="3.20.20.190">
    <property type="entry name" value="Phosphatidylinositol (PI) phosphodiesterase"/>
    <property type="match status" value="1"/>
</dbReference>
<sequence>MEYLLCAPLYLVILIIGCEGDPFSSDKSFTLPHGHNVEWMKSISNEILLSAVTIPGTYESMKRHFHDQHQAWELKDQFNAGVRFFDISLAGSVVKDVFLTKKQKFADVMNEMTNHLTMHSQEVIIIRVTPTNDKAKKEISRFLKDNRNVWKDAKVPKMKDVRGKIVFVQNPSKLNKGLTVRIHVGGERLKSEDESMKKITKHLKEAENAVDYLVVTETNYGKSSAAEKNAKKINQRIKQESQRPKCLGVIVMDFGFELIQKIIDFNPKAGDSPEFVEEEAEIPPEGDEEGK</sequence>
<evidence type="ECO:0000256" key="2">
    <source>
        <dbReference type="SAM" id="MobiDB-lite"/>
    </source>
</evidence>
<dbReference type="InterPro" id="IPR051057">
    <property type="entry name" value="PI-PLC_domain"/>
</dbReference>
<dbReference type="SUPFAM" id="SSF51695">
    <property type="entry name" value="PLC-like phosphodiesterases"/>
    <property type="match status" value="1"/>
</dbReference>
<gene>
    <name evidence="4" type="ORF">SKAU_G00221560</name>
</gene>
<dbReference type="GO" id="GO:0008081">
    <property type="term" value="F:phosphoric diester hydrolase activity"/>
    <property type="evidence" value="ECO:0007669"/>
    <property type="project" value="InterPro"/>
</dbReference>
<evidence type="ECO:0000313" key="5">
    <source>
        <dbReference type="Proteomes" id="UP001152622"/>
    </source>
</evidence>
<dbReference type="EMBL" id="JAINUF010000007">
    <property type="protein sequence ID" value="KAJ8354589.1"/>
    <property type="molecule type" value="Genomic_DNA"/>
</dbReference>
<feature type="region of interest" description="Disordered" evidence="2">
    <location>
        <begin position="267"/>
        <end position="291"/>
    </location>
</feature>
<keyword evidence="3" id="KW-0732">Signal</keyword>
<comment type="caution">
    <text evidence="4">The sequence shown here is derived from an EMBL/GenBank/DDBJ whole genome shotgun (WGS) entry which is preliminary data.</text>
</comment>
<dbReference type="GO" id="GO:0006629">
    <property type="term" value="P:lipid metabolic process"/>
    <property type="evidence" value="ECO:0007669"/>
    <property type="project" value="InterPro"/>
</dbReference>
<evidence type="ECO:0000256" key="3">
    <source>
        <dbReference type="SAM" id="SignalP"/>
    </source>
</evidence>
<keyword evidence="5" id="KW-1185">Reference proteome</keyword>
<feature type="chain" id="PRO_5040444860" evidence="3">
    <location>
        <begin position="21"/>
        <end position="291"/>
    </location>
</feature>
<organism evidence="4 5">
    <name type="scientific">Synaphobranchus kaupii</name>
    <name type="common">Kaup's arrowtooth eel</name>
    <dbReference type="NCBI Taxonomy" id="118154"/>
    <lineage>
        <taxon>Eukaryota</taxon>
        <taxon>Metazoa</taxon>
        <taxon>Chordata</taxon>
        <taxon>Craniata</taxon>
        <taxon>Vertebrata</taxon>
        <taxon>Euteleostomi</taxon>
        <taxon>Actinopterygii</taxon>
        <taxon>Neopterygii</taxon>
        <taxon>Teleostei</taxon>
        <taxon>Anguilliformes</taxon>
        <taxon>Synaphobranchidae</taxon>
        <taxon>Synaphobranchus</taxon>
    </lineage>
</organism>
<dbReference type="PANTHER" id="PTHR13593">
    <property type="match status" value="1"/>
</dbReference>
<feature type="coiled-coil region" evidence="1">
    <location>
        <begin position="189"/>
        <end position="243"/>
    </location>
</feature>
<dbReference type="OrthoDB" id="1046782at2759"/>
<feature type="compositionally biased region" description="Acidic residues" evidence="2">
    <location>
        <begin position="274"/>
        <end position="291"/>
    </location>
</feature>
<keyword evidence="1" id="KW-0175">Coiled coil</keyword>
<protein>
    <submittedName>
        <fullName evidence="4">Uncharacterized protein</fullName>
    </submittedName>
</protein>
<dbReference type="PANTHER" id="PTHR13593:SF147">
    <property type="entry name" value="1-PHOSPHATIDYLINOSITOL PHOSPHODIESTERASE-LIKE-RELATED"/>
    <property type="match status" value="1"/>
</dbReference>
<dbReference type="Proteomes" id="UP001152622">
    <property type="component" value="Chromosome 7"/>
</dbReference>
<accession>A0A9Q1IVJ5</accession>
<evidence type="ECO:0000313" key="4">
    <source>
        <dbReference type="EMBL" id="KAJ8354589.1"/>
    </source>
</evidence>
<name>A0A9Q1IVJ5_SYNKA</name>
<feature type="signal peptide" evidence="3">
    <location>
        <begin position="1"/>
        <end position="20"/>
    </location>
</feature>
<evidence type="ECO:0000256" key="1">
    <source>
        <dbReference type="SAM" id="Coils"/>
    </source>
</evidence>
<dbReference type="InterPro" id="IPR017946">
    <property type="entry name" value="PLC-like_Pdiesterase_TIM-brl"/>
</dbReference>